<keyword evidence="1" id="KW-0472">Membrane</keyword>
<reference evidence="2 3" key="1">
    <citation type="submission" date="2019-06" db="EMBL/GenBank/DDBJ databases">
        <authorList>
            <person name="Jiang L."/>
        </authorList>
    </citation>
    <scope>NUCLEOTIDE SEQUENCE [LARGE SCALE GENOMIC DNA]</scope>
    <source>
        <strain evidence="2 3">YIM 48858</strain>
    </source>
</reference>
<keyword evidence="1" id="KW-0812">Transmembrane</keyword>
<sequence>MTDPAPDHPIPDLTKPEIPRLGPADIGALAHLYRAEVYRGTVWRSRLDTTTNWSIVTLGLALSLTYAAPEASALPLLLVGILILVFLFIEARRYRYFNVWRARSRLIESNFLVPMLEGTTESGEWRGLLAGEYREPHYPISMLAAVSRRVRSNYIYILLVQTLAYMGKLVEHPTPATDWADLPRRAAIGPLPGWIVLSVMGIYVATWVSLAALAYLGGGPDADDDEPEG</sequence>
<dbReference type="EMBL" id="VDFV01000042">
    <property type="protein sequence ID" value="TNC64519.1"/>
    <property type="molecule type" value="Genomic_DNA"/>
</dbReference>
<feature type="transmembrane region" description="Helical" evidence="1">
    <location>
        <begin position="73"/>
        <end position="91"/>
    </location>
</feature>
<name>A0A5C4N7R1_9RHOB</name>
<protein>
    <submittedName>
        <fullName evidence="2">DUF2270 domain-containing protein</fullName>
    </submittedName>
</protein>
<evidence type="ECO:0000313" key="2">
    <source>
        <dbReference type="EMBL" id="TNC64519.1"/>
    </source>
</evidence>
<dbReference type="PIRSF" id="PIRSF015000">
    <property type="entry name" value="UCP01500"/>
    <property type="match status" value="1"/>
</dbReference>
<accession>A0A5C4N7R1</accession>
<evidence type="ECO:0000313" key="3">
    <source>
        <dbReference type="Proteomes" id="UP000305709"/>
    </source>
</evidence>
<gene>
    <name evidence="2" type="ORF">FHG71_18415</name>
</gene>
<dbReference type="Proteomes" id="UP000305709">
    <property type="component" value="Unassembled WGS sequence"/>
</dbReference>
<dbReference type="OrthoDB" id="9815569at2"/>
<keyword evidence="3" id="KW-1185">Reference proteome</keyword>
<keyword evidence="1" id="KW-1133">Transmembrane helix</keyword>
<dbReference type="Pfam" id="PF10028">
    <property type="entry name" value="DUF2270"/>
    <property type="match status" value="1"/>
</dbReference>
<feature type="transmembrane region" description="Helical" evidence="1">
    <location>
        <begin position="194"/>
        <end position="216"/>
    </location>
</feature>
<dbReference type="AlphaFoldDB" id="A0A5C4N7R1"/>
<dbReference type="InterPro" id="IPR014470">
    <property type="entry name" value="UCP01500"/>
</dbReference>
<organism evidence="2 3">
    <name type="scientific">Rubellimicrobium roseum</name>
    <dbReference type="NCBI Taxonomy" id="687525"/>
    <lineage>
        <taxon>Bacteria</taxon>
        <taxon>Pseudomonadati</taxon>
        <taxon>Pseudomonadota</taxon>
        <taxon>Alphaproteobacteria</taxon>
        <taxon>Rhodobacterales</taxon>
        <taxon>Roseobacteraceae</taxon>
        <taxon>Rubellimicrobium</taxon>
    </lineage>
</organism>
<evidence type="ECO:0000256" key="1">
    <source>
        <dbReference type="SAM" id="Phobius"/>
    </source>
</evidence>
<proteinExistence type="predicted"/>
<comment type="caution">
    <text evidence="2">The sequence shown here is derived from an EMBL/GenBank/DDBJ whole genome shotgun (WGS) entry which is preliminary data.</text>
</comment>